<dbReference type="AlphaFoldDB" id="A0AAV4N6D0"/>
<name>A0AAV4N6D0_CAEEX</name>
<organism evidence="1 2">
    <name type="scientific">Caerostris extrusa</name>
    <name type="common">Bark spider</name>
    <name type="synonym">Caerostris bankana</name>
    <dbReference type="NCBI Taxonomy" id="172846"/>
    <lineage>
        <taxon>Eukaryota</taxon>
        <taxon>Metazoa</taxon>
        <taxon>Ecdysozoa</taxon>
        <taxon>Arthropoda</taxon>
        <taxon>Chelicerata</taxon>
        <taxon>Arachnida</taxon>
        <taxon>Araneae</taxon>
        <taxon>Araneomorphae</taxon>
        <taxon>Entelegynae</taxon>
        <taxon>Araneoidea</taxon>
        <taxon>Araneidae</taxon>
        <taxon>Caerostris</taxon>
    </lineage>
</organism>
<dbReference type="EMBL" id="BPLR01020477">
    <property type="protein sequence ID" value="GIX79241.1"/>
    <property type="molecule type" value="Genomic_DNA"/>
</dbReference>
<protein>
    <submittedName>
        <fullName evidence="1">Uncharacterized protein</fullName>
    </submittedName>
</protein>
<accession>A0AAV4N6D0</accession>
<comment type="caution">
    <text evidence="1">The sequence shown here is derived from an EMBL/GenBank/DDBJ whole genome shotgun (WGS) entry which is preliminary data.</text>
</comment>
<reference evidence="1 2" key="1">
    <citation type="submission" date="2021-06" db="EMBL/GenBank/DDBJ databases">
        <title>Caerostris extrusa draft genome.</title>
        <authorList>
            <person name="Kono N."/>
            <person name="Arakawa K."/>
        </authorList>
    </citation>
    <scope>NUCLEOTIDE SEQUENCE [LARGE SCALE GENOMIC DNA]</scope>
</reference>
<sequence length="95" mass="10599">MEEKFPEHRWVRILLDGFQIDDVAGADVYSELFSHAALQRWIVGVGSMESNLFGGQFEIAVQCFCTVGTISSVIGLKIRYRRFCKVLAVSSVVGL</sequence>
<gene>
    <name evidence="1" type="ORF">CEXT_714051</name>
</gene>
<keyword evidence="2" id="KW-1185">Reference proteome</keyword>
<proteinExistence type="predicted"/>
<evidence type="ECO:0000313" key="1">
    <source>
        <dbReference type="EMBL" id="GIX79241.1"/>
    </source>
</evidence>
<dbReference type="Proteomes" id="UP001054945">
    <property type="component" value="Unassembled WGS sequence"/>
</dbReference>
<evidence type="ECO:0000313" key="2">
    <source>
        <dbReference type="Proteomes" id="UP001054945"/>
    </source>
</evidence>